<evidence type="ECO:0000256" key="2">
    <source>
        <dbReference type="ARBA" id="ARBA00022771"/>
    </source>
</evidence>
<dbReference type="SUPFAM" id="SSF144020">
    <property type="entry name" value="FdhE-like"/>
    <property type="match status" value="1"/>
</dbReference>
<accession>A0A0G4EW16</accession>
<sequence>MPPSPRTPKLIQFALCKGGNALSADIPDVTPTFPPSQLSGQQPNHSFSIGWLDGDEGPNSSAVAVCVAPLVQHRFRRTPVAPHYIRARLHEALLAELNVEEAEGDGDADEGSEHSSPAPSLPVESLVAAILVDDTRSDLLRIITKAPPFSSATGACVGVTALDIYLPPQYPTRALKVALAPFLSYTPADLFTLASLVHRQTEAGPSRIKWTRKHGSVMADVRVKGVIGECVRGVSEGFGDGLEGERAAGGSGGVKVPLTHRLQQHRAGVWKTRCLQGGVVEPMQNATDDCRSWVSLFVALVREDLNQLCKTWRSNPPSPHLQRVLDDLTQLTAATTPSLPLPLHAHAHTHTHAPPLTLTGGSSSQLCDTEDLEGPPMAAVPPPTNTNSSTPTHTPATSAIKRDHEALPPGIILSLEHQPDRHDLPPVLNAAMQAIHAWQQRGGEEQADDGVFDEGSSLERPVRRLTADGLRVASRRSMSLPTTSSEEMVNGPCPICLESFGPSPLRGRKMVRMEGGCRHGLCLSCAADWLVKQAEQGQLPAKCPVCRTGYLAREAARQIWEEGEDIATPSAASSHHRPSTAAHTTTRPVPRLPSSSSSQSMYDRLEETARARRAEGDAERLSPEHVQQVMSGDVEFHGFRECPGCGVAVERAGAYDDITCRCGVRFCYACGGRLGTMGVWSLLLHRSVCRRNPHFF</sequence>
<dbReference type="EMBL" id="CDMY01000328">
    <property type="protein sequence ID" value="CEM02520.1"/>
    <property type="molecule type" value="Genomic_DNA"/>
</dbReference>
<dbReference type="InterPro" id="IPR017907">
    <property type="entry name" value="Znf_RING_CS"/>
</dbReference>
<evidence type="ECO:0000256" key="5">
    <source>
        <dbReference type="SAM" id="MobiDB-lite"/>
    </source>
</evidence>
<dbReference type="PANTHER" id="PTHR11685">
    <property type="entry name" value="RBR FAMILY RING FINGER AND IBR DOMAIN-CONTAINING"/>
    <property type="match status" value="1"/>
</dbReference>
<dbReference type="GO" id="GO:0016567">
    <property type="term" value="P:protein ubiquitination"/>
    <property type="evidence" value="ECO:0007669"/>
    <property type="project" value="InterPro"/>
</dbReference>
<dbReference type="Pfam" id="PF13639">
    <property type="entry name" value="zf-RING_2"/>
    <property type="match status" value="1"/>
</dbReference>
<dbReference type="PROSITE" id="PS00518">
    <property type="entry name" value="ZF_RING_1"/>
    <property type="match status" value="1"/>
</dbReference>
<proteinExistence type="predicted"/>
<feature type="compositionally biased region" description="Acidic residues" evidence="5">
    <location>
        <begin position="101"/>
        <end position="110"/>
    </location>
</feature>
<dbReference type="AlphaFoldDB" id="A0A0G4EW16"/>
<dbReference type="STRING" id="1169540.A0A0G4EW16"/>
<dbReference type="Gene3D" id="1.20.120.1750">
    <property type="match status" value="1"/>
</dbReference>
<dbReference type="SUPFAM" id="SSF57850">
    <property type="entry name" value="RING/U-box"/>
    <property type="match status" value="2"/>
</dbReference>
<evidence type="ECO:0000259" key="6">
    <source>
        <dbReference type="PROSITE" id="PS50089"/>
    </source>
</evidence>
<dbReference type="VEuPathDB" id="CryptoDB:Vbra_13669"/>
<evidence type="ECO:0000313" key="8">
    <source>
        <dbReference type="Proteomes" id="UP000041254"/>
    </source>
</evidence>
<feature type="compositionally biased region" description="Basic and acidic residues" evidence="5">
    <location>
        <begin position="603"/>
        <end position="623"/>
    </location>
</feature>
<feature type="region of interest" description="Disordered" evidence="5">
    <location>
        <begin position="101"/>
        <end position="120"/>
    </location>
</feature>
<dbReference type="InterPro" id="IPR031127">
    <property type="entry name" value="E3_UB_ligase_RBR"/>
</dbReference>
<name>A0A0G4EW16_VITBC</name>
<keyword evidence="2 4" id="KW-0863">Zinc-finger</keyword>
<reference evidence="7 8" key="1">
    <citation type="submission" date="2014-11" db="EMBL/GenBank/DDBJ databases">
        <authorList>
            <person name="Zhu J."/>
            <person name="Qi W."/>
            <person name="Song R."/>
        </authorList>
    </citation>
    <scope>NUCLEOTIDE SEQUENCE [LARGE SCALE GENOMIC DNA]</scope>
</reference>
<dbReference type="InterPro" id="IPR013083">
    <property type="entry name" value="Znf_RING/FYVE/PHD"/>
</dbReference>
<organism evidence="7 8">
    <name type="scientific">Vitrella brassicaformis (strain CCMP3155)</name>
    <dbReference type="NCBI Taxonomy" id="1169540"/>
    <lineage>
        <taxon>Eukaryota</taxon>
        <taxon>Sar</taxon>
        <taxon>Alveolata</taxon>
        <taxon>Colpodellida</taxon>
        <taxon>Vitrellaceae</taxon>
        <taxon>Vitrella</taxon>
    </lineage>
</organism>
<evidence type="ECO:0000256" key="1">
    <source>
        <dbReference type="ARBA" id="ARBA00022723"/>
    </source>
</evidence>
<keyword evidence="1" id="KW-0479">Metal-binding</keyword>
<dbReference type="PROSITE" id="PS50089">
    <property type="entry name" value="ZF_RING_2"/>
    <property type="match status" value="1"/>
</dbReference>
<dbReference type="InterPro" id="IPR001841">
    <property type="entry name" value="Znf_RING"/>
</dbReference>
<dbReference type="Proteomes" id="UP000041254">
    <property type="component" value="Unassembled WGS sequence"/>
</dbReference>
<dbReference type="CDD" id="cd22584">
    <property type="entry name" value="Rcat_RBR_unk"/>
    <property type="match status" value="1"/>
</dbReference>
<evidence type="ECO:0000256" key="3">
    <source>
        <dbReference type="ARBA" id="ARBA00022833"/>
    </source>
</evidence>
<evidence type="ECO:0000313" key="7">
    <source>
        <dbReference type="EMBL" id="CEM02520.1"/>
    </source>
</evidence>
<dbReference type="OrthoDB" id="9977870at2759"/>
<dbReference type="GO" id="GO:0004842">
    <property type="term" value="F:ubiquitin-protein transferase activity"/>
    <property type="evidence" value="ECO:0007669"/>
    <property type="project" value="InterPro"/>
</dbReference>
<evidence type="ECO:0000256" key="4">
    <source>
        <dbReference type="PROSITE-ProRule" id="PRU00175"/>
    </source>
</evidence>
<gene>
    <name evidence="7" type="ORF">Vbra_13669</name>
</gene>
<keyword evidence="3" id="KW-0862">Zinc</keyword>
<dbReference type="GO" id="GO:0008270">
    <property type="term" value="F:zinc ion binding"/>
    <property type="evidence" value="ECO:0007669"/>
    <property type="project" value="UniProtKB-KW"/>
</dbReference>
<protein>
    <recommendedName>
        <fullName evidence="6">RING-type domain-containing protein</fullName>
    </recommendedName>
</protein>
<keyword evidence="8" id="KW-1185">Reference proteome</keyword>
<dbReference type="InParanoid" id="A0A0G4EW16"/>
<dbReference type="Gene3D" id="3.30.40.10">
    <property type="entry name" value="Zinc/RING finger domain, C3HC4 (zinc finger)"/>
    <property type="match status" value="1"/>
</dbReference>
<feature type="region of interest" description="Disordered" evidence="5">
    <location>
        <begin position="566"/>
        <end position="623"/>
    </location>
</feature>
<feature type="domain" description="RING-type" evidence="6">
    <location>
        <begin position="493"/>
        <end position="547"/>
    </location>
</feature>
<dbReference type="SMART" id="SM00184">
    <property type="entry name" value="RING"/>
    <property type="match status" value="1"/>
</dbReference>
<dbReference type="InterPro" id="IPR024064">
    <property type="entry name" value="FdhE-like_sf"/>
</dbReference>